<organism evidence="1 2">
    <name type="scientific">Edaphobacter modestus</name>
    <dbReference type="NCBI Taxonomy" id="388466"/>
    <lineage>
        <taxon>Bacteria</taxon>
        <taxon>Pseudomonadati</taxon>
        <taxon>Acidobacteriota</taxon>
        <taxon>Terriglobia</taxon>
        <taxon>Terriglobales</taxon>
        <taxon>Acidobacteriaceae</taxon>
        <taxon>Edaphobacter</taxon>
    </lineage>
</organism>
<gene>
    <name evidence="1" type="ORF">BDD14_1258</name>
</gene>
<comment type="caution">
    <text evidence="1">The sequence shown here is derived from an EMBL/GenBank/DDBJ whole genome shotgun (WGS) entry which is preliminary data.</text>
</comment>
<accession>A0A4Q7YSF7</accession>
<protein>
    <submittedName>
        <fullName evidence="1">Uncharacterized protein</fullName>
    </submittedName>
</protein>
<keyword evidence="2" id="KW-1185">Reference proteome</keyword>
<dbReference type="AlphaFoldDB" id="A0A4Q7YSF7"/>
<proteinExistence type="predicted"/>
<reference evidence="1 2" key="1">
    <citation type="submission" date="2019-02" db="EMBL/GenBank/DDBJ databases">
        <title>Genomic Encyclopedia of Archaeal and Bacterial Type Strains, Phase II (KMG-II): from individual species to whole genera.</title>
        <authorList>
            <person name="Goeker M."/>
        </authorList>
    </citation>
    <scope>NUCLEOTIDE SEQUENCE [LARGE SCALE GENOMIC DNA]</scope>
    <source>
        <strain evidence="1 2">DSM 18101</strain>
    </source>
</reference>
<evidence type="ECO:0000313" key="2">
    <source>
        <dbReference type="Proteomes" id="UP000292958"/>
    </source>
</evidence>
<dbReference type="EMBL" id="SHKW01000001">
    <property type="protein sequence ID" value="RZU39863.1"/>
    <property type="molecule type" value="Genomic_DNA"/>
</dbReference>
<dbReference type="Proteomes" id="UP000292958">
    <property type="component" value="Unassembled WGS sequence"/>
</dbReference>
<name>A0A4Q7YSF7_9BACT</name>
<sequence length="75" mass="8401">MTVLQKMQADVILQNFGHQAIDSASHRSQLHEHISTVMIVCAQLSLHSFHLTANALHSVLDLRSLPIRVGHFVSY</sequence>
<evidence type="ECO:0000313" key="1">
    <source>
        <dbReference type="EMBL" id="RZU39863.1"/>
    </source>
</evidence>